<dbReference type="OrthoDB" id="1092431at2"/>
<reference evidence="2 3" key="1">
    <citation type="submission" date="2018-04" db="EMBL/GenBank/DDBJ databases">
        <title>Pedobacter chongqingensis sp. nov., isolated from a rottenly hemp rope.</title>
        <authorList>
            <person name="Cai Y."/>
        </authorList>
    </citation>
    <scope>NUCLEOTIDE SEQUENCE [LARGE SCALE GENOMIC DNA]</scope>
    <source>
        <strain evidence="2 3">FJ4-8</strain>
    </source>
</reference>
<gene>
    <name evidence="2" type="ORF">DDR33_14255</name>
</gene>
<organism evidence="2 3">
    <name type="scientific">Pararcticibacter amylolyticus</name>
    <dbReference type="NCBI Taxonomy" id="2173175"/>
    <lineage>
        <taxon>Bacteria</taxon>
        <taxon>Pseudomonadati</taxon>
        <taxon>Bacteroidota</taxon>
        <taxon>Sphingobacteriia</taxon>
        <taxon>Sphingobacteriales</taxon>
        <taxon>Sphingobacteriaceae</taxon>
        <taxon>Pararcticibacter</taxon>
    </lineage>
</organism>
<evidence type="ECO:0000259" key="1">
    <source>
        <dbReference type="Pfam" id="PF00027"/>
    </source>
</evidence>
<proteinExistence type="predicted"/>
<dbReference type="Gene3D" id="2.60.120.10">
    <property type="entry name" value="Jelly Rolls"/>
    <property type="match status" value="1"/>
</dbReference>
<protein>
    <submittedName>
        <fullName evidence="2">Crp/Fnr family transcriptional regulator</fullName>
    </submittedName>
</protein>
<dbReference type="Proteomes" id="UP000245647">
    <property type="component" value="Unassembled WGS sequence"/>
</dbReference>
<feature type="domain" description="Cyclic nucleotide-binding" evidence="1">
    <location>
        <begin position="5"/>
        <end position="85"/>
    </location>
</feature>
<dbReference type="InterPro" id="IPR014710">
    <property type="entry name" value="RmlC-like_jellyroll"/>
</dbReference>
<name>A0A2U2PFD0_9SPHI</name>
<evidence type="ECO:0000313" key="3">
    <source>
        <dbReference type="Proteomes" id="UP000245647"/>
    </source>
</evidence>
<evidence type="ECO:0000313" key="2">
    <source>
        <dbReference type="EMBL" id="PWG80070.1"/>
    </source>
</evidence>
<dbReference type="EMBL" id="QEAS01000011">
    <property type="protein sequence ID" value="PWG80070.1"/>
    <property type="molecule type" value="Genomic_DNA"/>
</dbReference>
<dbReference type="InterPro" id="IPR000595">
    <property type="entry name" value="cNMP-bd_dom"/>
</dbReference>
<dbReference type="InterPro" id="IPR018490">
    <property type="entry name" value="cNMP-bd_dom_sf"/>
</dbReference>
<comment type="caution">
    <text evidence="2">The sequence shown here is derived from an EMBL/GenBank/DDBJ whole genome shotgun (WGS) entry which is preliminary data.</text>
</comment>
<dbReference type="CDD" id="cd00038">
    <property type="entry name" value="CAP_ED"/>
    <property type="match status" value="1"/>
</dbReference>
<keyword evidence="3" id="KW-1185">Reference proteome</keyword>
<dbReference type="AlphaFoldDB" id="A0A2U2PFD0"/>
<dbReference type="Pfam" id="PF00027">
    <property type="entry name" value="cNMP_binding"/>
    <property type="match status" value="1"/>
</dbReference>
<sequence>MFREKNIRKRQFVVQPDFPVPHRYYVKKGALRSYVVTEDGQEHTIAFAIEDWWITDYNAYLYRQNATMFVTALEDSVVMQLDYESEQKLKDLNPAFDRFFRIAAERGLAYQQRRVIANLTLSAEQRYLQFVRQYPALVQRVPQYALASFLGMTTEYLSKLRKKAVSADK</sequence>
<dbReference type="SUPFAM" id="SSF51206">
    <property type="entry name" value="cAMP-binding domain-like"/>
    <property type="match status" value="1"/>
</dbReference>
<accession>A0A2U2PFD0</accession>